<dbReference type="FunFam" id="3.40.640.10:FF:000046">
    <property type="entry name" value="Cystathionine gamma-lyase"/>
    <property type="match status" value="1"/>
</dbReference>
<keyword evidence="13" id="KW-1185">Reference proteome</keyword>
<dbReference type="GO" id="GO:0004124">
    <property type="term" value="F:cysteine synthase activity"/>
    <property type="evidence" value="ECO:0007669"/>
    <property type="project" value="TreeGrafter"/>
</dbReference>
<dbReference type="AlphaFoldDB" id="A0A852YLX0"/>
<evidence type="ECO:0000256" key="5">
    <source>
        <dbReference type="ARBA" id="ARBA00047175"/>
    </source>
</evidence>
<keyword evidence="12" id="KW-0456">Lyase</keyword>
<dbReference type="PANTHER" id="PTHR43797:SF2">
    <property type="entry name" value="HOMOCYSTEINE_CYSTEINE SYNTHASE"/>
    <property type="match status" value="1"/>
</dbReference>
<dbReference type="InterPro" id="IPR006235">
    <property type="entry name" value="OAc-hSer/O-AcSer_sulfhydrylase"/>
</dbReference>
<protein>
    <recommendedName>
        <fullName evidence="5">homocysteine desulfhydrase</fullName>
        <ecNumber evidence="5">4.4.1.2</ecNumber>
    </recommendedName>
    <alternativeName>
        <fullName evidence="6">Homocysteine desulfhydrase</fullName>
    </alternativeName>
</protein>
<dbReference type="EMBL" id="JACBZY010000001">
    <property type="protein sequence ID" value="NYH00189.1"/>
    <property type="molecule type" value="Genomic_DNA"/>
</dbReference>
<evidence type="ECO:0000256" key="6">
    <source>
        <dbReference type="ARBA" id="ARBA00047199"/>
    </source>
</evidence>
<feature type="compositionally biased region" description="Low complexity" evidence="11">
    <location>
        <begin position="448"/>
        <end position="458"/>
    </location>
</feature>
<organism evidence="12 13">
    <name type="scientific">Schumannella luteola</name>
    <dbReference type="NCBI Taxonomy" id="472059"/>
    <lineage>
        <taxon>Bacteria</taxon>
        <taxon>Bacillati</taxon>
        <taxon>Actinomycetota</taxon>
        <taxon>Actinomycetes</taxon>
        <taxon>Micrococcales</taxon>
        <taxon>Microbacteriaceae</taxon>
        <taxon>Schumannella</taxon>
    </lineage>
</organism>
<dbReference type="RefSeq" id="WP_343046718.1">
    <property type="nucleotide sequence ID" value="NZ_JACBZY010000001.1"/>
</dbReference>
<dbReference type="GO" id="GO:0071269">
    <property type="term" value="P:L-homocysteine biosynthetic process"/>
    <property type="evidence" value="ECO:0007669"/>
    <property type="project" value="TreeGrafter"/>
</dbReference>
<dbReference type="PIRSF" id="PIRSF001434">
    <property type="entry name" value="CGS"/>
    <property type="match status" value="1"/>
</dbReference>
<feature type="modified residue" description="N6-(pyridoxal phosphate)lysine" evidence="9">
    <location>
        <position position="218"/>
    </location>
</feature>
<name>A0A852YLX0_9MICO</name>
<dbReference type="GO" id="GO:0047982">
    <property type="term" value="F:homocysteine desulfhydrase activity"/>
    <property type="evidence" value="ECO:0007669"/>
    <property type="project" value="UniProtKB-EC"/>
</dbReference>
<evidence type="ECO:0000256" key="9">
    <source>
        <dbReference type="PIRSR" id="PIRSR001434-2"/>
    </source>
</evidence>
<keyword evidence="3 12" id="KW-0808">Transferase</keyword>
<accession>A0A852YLX0</accession>
<evidence type="ECO:0000313" key="13">
    <source>
        <dbReference type="Proteomes" id="UP000553888"/>
    </source>
</evidence>
<comment type="caution">
    <text evidence="12">The sequence shown here is derived from an EMBL/GenBank/DDBJ whole genome shotgun (WGS) entry which is preliminary data.</text>
</comment>
<comment type="similarity">
    <text evidence="2 10">Belongs to the trans-sulfuration enzymes family.</text>
</comment>
<dbReference type="GO" id="GO:0018826">
    <property type="term" value="F:methionine gamma-lyase activity"/>
    <property type="evidence" value="ECO:0007669"/>
    <property type="project" value="UniProtKB-EC"/>
</dbReference>
<dbReference type="Proteomes" id="UP000553888">
    <property type="component" value="Unassembled WGS sequence"/>
</dbReference>
<evidence type="ECO:0000256" key="7">
    <source>
        <dbReference type="ARBA" id="ARBA00048780"/>
    </source>
</evidence>
<evidence type="ECO:0000256" key="10">
    <source>
        <dbReference type="RuleBase" id="RU362118"/>
    </source>
</evidence>
<evidence type="ECO:0000256" key="3">
    <source>
        <dbReference type="ARBA" id="ARBA00022679"/>
    </source>
</evidence>
<dbReference type="SUPFAM" id="SSF53383">
    <property type="entry name" value="PLP-dependent transferases"/>
    <property type="match status" value="1"/>
</dbReference>
<dbReference type="GO" id="GO:0003961">
    <property type="term" value="F:O-acetylhomoserine aminocarboxypropyltransferase activity"/>
    <property type="evidence" value="ECO:0007669"/>
    <property type="project" value="TreeGrafter"/>
</dbReference>
<gene>
    <name evidence="12" type="ORF">BJ979_002814</name>
</gene>
<evidence type="ECO:0000256" key="1">
    <source>
        <dbReference type="ARBA" id="ARBA00001933"/>
    </source>
</evidence>
<comment type="catalytic activity">
    <reaction evidence="7">
        <text>L-homocysteine + H2O = 2-oxobutanoate + hydrogen sulfide + NH4(+) + H(+)</text>
        <dbReference type="Rhea" id="RHEA:14501"/>
        <dbReference type="ChEBI" id="CHEBI:15377"/>
        <dbReference type="ChEBI" id="CHEBI:15378"/>
        <dbReference type="ChEBI" id="CHEBI:16763"/>
        <dbReference type="ChEBI" id="CHEBI:28938"/>
        <dbReference type="ChEBI" id="CHEBI:29919"/>
        <dbReference type="ChEBI" id="CHEBI:58199"/>
        <dbReference type="EC" id="4.4.1.2"/>
    </reaction>
    <physiologicalReaction direction="left-to-right" evidence="7">
        <dbReference type="Rhea" id="RHEA:14502"/>
    </physiologicalReaction>
</comment>
<keyword evidence="4 9" id="KW-0663">Pyridoxal phosphate</keyword>
<sequence>MTTDRPLHAAGSGLGFSTRQLHAGDHSDAQHGSRTTPIFLTAGFELDDFDAGGALFSGERDGYVYSRHGNPTAAAVERRIAALEGGDDAILVASGQGAVAGALLGLLNAGDHLVASASIYEGTRGLLGEHLERFGVTISYVTAPHDPAAWEAAITPHTRVLFGESIPNPKNDVLDIAAIAEVGHRHGVPLVVDNTLATPYLVRPLEHGADVVVHSASKFLAGHGSVLGGFIVTGHGFDWGTGSYPQLSEQRGPDGRTAVERHGDQAYVRYLRELVVPRFGAVPSPLHAFLIQQGIETLSLRVQRQSASALAVARFLAAQPEVASVDYAGLDSSPHHAVAERYFSAGYGSVFAITLAGGRPAARALYDALEIFTRMTHLGDVRSLILHPSTTTHVLRTDAEKRQAGIGEGLLRLSIGLEDVDDLVADLERGLAAIRALGAILPADDADGAGFPPDAADPTSSARRAAEPDPRIAALDRIAEAV</sequence>
<evidence type="ECO:0000256" key="11">
    <source>
        <dbReference type="SAM" id="MobiDB-lite"/>
    </source>
</evidence>
<dbReference type="PANTHER" id="PTHR43797">
    <property type="entry name" value="HOMOCYSTEINE/CYSTEINE SYNTHASE"/>
    <property type="match status" value="1"/>
</dbReference>
<dbReference type="EC" id="4.4.1.2" evidence="5"/>
<evidence type="ECO:0000256" key="2">
    <source>
        <dbReference type="ARBA" id="ARBA00009077"/>
    </source>
</evidence>
<dbReference type="CDD" id="cd00614">
    <property type="entry name" value="CGS_like"/>
    <property type="match status" value="1"/>
</dbReference>
<proteinExistence type="inferred from homology"/>
<evidence type="ECO:0000313" key="12">
    <source>
        <dbReference type="EMBL" id="NYH00189.1"/>
    </source>
</evidence>
<reference evidence="12 13" key="1">
    <citation type="submission" date="2020-07" db="EMBL/GenBank/DDBJ databases">
        <title>Sequencing the genomes of 1000 actinobacteria strains.</title>
        <authorList>
            <person name="Klenk H.-P."/>
        </authorList>
    </citation>
    <scope>NUCLEOTIDE SEQUENCE [LARGE SCALE GENOMIC DNA]</scope>
    <source>
        <strain evidence="12 13">DSM 23141</strain>
    </source>
</reference>
<dbReference type="GO" id="GO:0006535">
    <property type="term" value="P:cysteine biosynthetic process from serine"/>
    <property type="evidence" value="ECO:0007669"/>
    <property type="project" value="TreeGrafter"/>
</dbReference>
<feature type="region of interest" description="Disordered" evidence="11">
    <location>
        <begin position="448"/>
        <end position="469"/>
    </location>
</feature>
<dbReference type="Pfam" id="PF01053">
    <property type="entry name" value="Cys_Met_Meta_PP"/>
    <property type="match status" value="1"/>
</dbReference>
<evidence type="ECO:0000256" key="4">
    <source>
        <dbReference type="ARBA" id="ARBA00022898"/>
    </source>
</evidence>
<dbReference type="InterPro" id="IPR015424">
    <property type="entry name" value="PyrdxlP-dep_Trfase"/>
</dbReference>
<evidence type="ECO:0000256" key="8">
    <source>
        <dbReference type="ARBA" id="ARBA00052699"/>
    </source>
</evidence>
<dbReference type="GO" id="GO:0030170">
    <property type="term" value="F:pyridoxal phosphate binding"/>
    <property type="evidence" value="ECO:0007669"/>
    <property type="project" value="InterPro"/>
</dbReference>
<comment type="catalytic activity">
    <reaction evidence="8">
        <text>L-methionine + H2O = methanethiol + 2-oxobutanoate + NH4(+)</text>
        <dbReference type="Rhea" id="RHEA:23800"/>
        <dbReference type="ChEBI" id="CHEBI:15377"/>
        <dbReference type="ChEBI" id="CHEBI:16007"/>
        <dbReference type="ChEBI" id="CHEBI:16763"/>
        <dbReference type="ChEBI" id="CHEBI:28938"/>
        <dbReference type="ChEBI" id="CHEBI:57844"/>
        <dbReference type="EC" id="4.4.1.11"/>
    </reaction>
    <physiologicalReaction direction="left-to-right" evidence="8">
        <dbReference type="Rhea" id="RHEA:23801"/>
    </physiologicalReaction>
</comment>
<dbReference type="Gene3D" id="3.40.640.10">
    <property type="entry name" value="Type I PLP-dependent aspartate aminotransferase-like (Major domain)"/>
    <property type="match status" value="1"/>
</dbReference>
<comment type="cofactor">
    <cofactor evidence="1 10">
        <name>pyridoxal 5'-phosphate</name>
        <dbReference type="ChEBI" id="CHEBI:597326"/>
    </cofactor>
</comment>
<dbReference type="InterPro" id="IPR015422">
    <property type="entry name" value="PyrdxlP-dep_Trfase_small"/>
</dbReference>
<dbReference type="InterPro" id="IPR015421">
    <property type="entry name" value="PyrdxlP-dep_Trfase_major"/>
</dbReference>
<dbReference type="GO" id="GO:0019346">
    <property type="term" value="P:transsulfuration"/>
    <property type="evidence" value="ECO:0007669"/>
    <property type="project" value="InterPro"/>
</dbReference>
<dbReference type="Gene3D" id="3.90.1150.10">
    <property type="entry name" value="Aspartate Aminotransferase, domain 1"/>
    <property type="match status" value="1"/>
</dbReference>
<dbReference type="GO" id="GO:0005737">
    <property type="term" value="C:cytoplasm"/>
    <property type="evidence" value="ECO:0007669"/>
    <property type="project" value="TreeGrafter"/>
</dbReference>
<dbReference type="InterPro" id="IPR000277">
    <property type="entry name" value="Cys/Met-Metab_PyrdxlP-dep_enz"/>
</dbReference>